<proteinExistence type="predicted"/>
<dbReference type="InterPro" id="IPR036291">
    <property type="entry name" value="NAD(P)-bd_dom_sf"/>
</dbReference>
<dbReference type="PANTHER" id="PTHR14097:SF8">
    <property type="entry name" value="NAD(P)-BINDING DOMAIN-CONTAINING PROTEIN"/>
    <property type="match status" value="1"/>
</dbReference>
<dbReference type="Gene3D" id="3.40.50.720">
    <property type="entry name" value="NAD(P)-binding Rossmann-like Domain"/>
    <property type="match status" value="1"/>
</dbReference>
<dbReference type="OrthoDB" id="3535423at2759"/>
<protein>
    <recommendedName>
        <fullName evidence="1">NAD(P)-binding domain-containing protein</fullName>
    </recommendedName>
</protein>
<dbReference type="GeneID" id="54478157"/>
<dbReference type="PANTHER" id="PTHR14097">
    <property type="entry name" value="OXIDOREDUCTASE HTATIP2"/>
    <property type="match status" value="1"/>
</dbReference>
<dbReference type="InterPro" id="IPR016040">
    <property type="entry name" value="NAD(P)-bd_dom"/>
</dbReference>
<evidence type="ECO:0000259" key="1">
    <source>
        <dbReference type="Pfam" id="PF13460"/>
    </source>
</evidence>
<feature type="domain" description="NAD(P)-binding" evidence="1">
    <location>
        <begin position="7"/>
        <end position="211"/>
    </location>
</feature>
<sequence>MKIILTGATGLVGRECIRIALLNPQITEVISVARRQATFPDGLPSQADKSKLKSVILDDFGSDWPAHVLEQLKGADACIWNLAVTPSKSKGMTSEELKKINHDYPFVGLKSMLAVANSAHPFRFIYTSAALTERDQDRALWVMGEERKLRGTVEIELLAEAAQSKGRIELQITKPGAITDSQTPMARRMMLPVLEAVLGLPSVHVSDIAAVELHQAMNGTGGKDVMSNAGLVELGSQALKEWKIEKCA</sequence>
<name>A0A6A6PUX5_9PEZI</name>
<gene>
    <name evidence="2" type="ORF">BDY17DRAFT_324239</name>
</gene>
<dbReference type="EMBL" id="MU001635">
    <property type="protein sequence ID" value="KAF2483514.1"/>
    <property type="molecule type" value="Genomic_DNA"/>
</dbReference>
<keyword evidence="3" id="KW-1185">Reference proteome</keyword>
<evidence type="ECO:0000313" key="3">
    <source>
        <dbReference type="Proteomes" id="UP000799767"/>
    </source>
</evidence>
<dbReference type="AlphaFoldDB" id="A0A6A6PUX5"/>
<organism evidence="2 3">
    <name type="scientific">Neohortaea acidophila</name>
    <dbReference type="NCBI Taxonomy" id="245834"/>
    <lineage>
        <taxon>Eukaryota</taxon>
        <taxon>Fungi</taxon>
        <taxon>Dikarya</taxon>
        <taxon>Ascomycota</taxon>
        <taxon>Pezizomycotina</taxon>
        <taxon>Dothideomycetes</taxon>
        <taxon>Dothideomycetidae</taxon>
        <taxon>Mycosphaerellales</taxon>
        <taxon>Teratosphaeriaceae</taxon>
        <taxon>Neohortaea</taxon>
    </lineage>
</organism>
<accession>A0A6A6PUX5</accession>
<dbReference type="Proteomes" id="UP000799767">
    <property type="component" value="Unassembled WGS sequence"/>
</dbReference>
<reference evidence="2" key="1">
    <citation type="journal article" date="2020" name="Stud. Mycol.">
        <title>101 Dothideomycetes genomes: a test case for predicting lifestyles and emergence of pathogens.</title>
        <authorList>
            <person name="Haridas S."/>
            <person name="Albert R."/>
            <person name="Binder M."/>
            <person name="Bloem J."/>
            <person name="Labutti K."/>
            <person name="Salamov A."/>
            <person name="Andreopoulos B."/>
            <person name="Baker S."/>
            <person name="Barry K."/>
            <person name="Bills G."/>
            <person name="Bluhm B."/>
            <person name="Cannon C."/>
            <person name="Castanera R."/>
            <person name="Culley D."/>
            <person name="Daum C."/>
            <person name="Ezra D."/>
            <person name="Gonzalez J."/>
            <person name="Henrissat B."/>
            <person name="Kuo A."/>
            <person name="Liang C."/>
            <person name="Lipzen A."/>
            <person name="Lutzoni F."/>
            <person name="Magnuson J."/>
            <person name="Mondo S."/>
            <person name="Nolan M."/>
            <person name="Ohm R."/>
            <person name="Pangilinan J."/>
            <person name="Park H.-J."/>
            <person name="Ramirez L."/>
            <person name="Alfaro M."/>
            <person name="Sun H."/>
            <person name="Tritt A."/>
            <person name="Yoshinaga Y."/>
            <person name="Zwiers L.-H."/>
            <person name="Turgeon B."/>
            <person name="Goodwin S."/>
            <person name="Spatafora J."/>
            <person name="Crous P."/>
            <person name="Grigoriev I."/>
        </authorList>
    </citation>
    <scope>NUCLEOTIDE SEQUENCE</scope>
    <source>
        <strain evidence="2">CBS 113389</strain>
    </source>
</reference>
<dbReference type="RefSeq" id="XP_033590084.1">
    <property type="nucleotide sequence ID" value="XM_033737155.1"/>
</dbReference>
<dbReference type="SUPFAM" id="SSF51735">
    <property type="entry name" value="NAD(P)-binding Rossmann-fold domains"/>
    <property type="match status" value="1"/>
</dbReference>
<evidence type="ECO:0000313" key="2">
    <source>
        <dbReference type="EMBL" id="KAF2483514.1"/>
    </source>
</evidence>
<dbReference type="Pfam" id="PF13460">
    <property type="entry name" value="NAD_binding_10"/>
    <property type="match status" value="1"/>
</dbReference>